<evidence type="ECO:0000256" key="2">
    <source>
        <dbReference type="ARBA" id="ARBA00022692"/>
    </source>
</evidence>
<dbReference type="Pfam" id="PF04932">
    <property type="entry name" value="Wzy_C"/>
    <property type="match status" value="1"/>
</dbReference>
<feature type="transmembrane region" description="Helical" evidence="6">
    <location>
        <begin position="258"/>
        <end position="276"/>
    </location>
</feature>
<evidence type="ECO:0000256" key="4">
    <source>
        <dbReference type="ARBA" id="ARBA00023136"/>
    </source>
</evidence>
<keyword evidence="3 6" id="KW-1133">Transmembrane helix</keyword>
<dbReference type="PANTHER" id="PTHR37422:SF13">
    <property type="entry name" value="LIPOPOLYSACCHARIDE BIOSYNTHESIS PROTEIN PA4999-RELATED"/>
    <property type="match status" value="1"/>
</dbReference>
<dbReference type="PANTHER" id="PTHR37422">
    <property type="entry name" value="TEICHURONIC ACID BIOSYNTHESIS PROTEIN TUAE"/>
    <property type="match status" value="1"/>
</dbReference>
<proteinExistence type="predicted"/>
<feature type="domain" description="O-antigen ligase-related" evidence="7">
    <location>
        <begin position="290"/>
        <end position="423"/>
    </location>
</feature>
<feature type="transmembrane region" description="Helical" evidence="6">
    <location>
        <begin position="190"/>
        <end position="206"/>
    </location>
</feature>
<evidence type="ECO:0000313" key="9">
    <source>
        <dbReference type="Proteomes" id="UP000198937"/>
    </source>
</evidence>
<feature type="transmembrane region" description="Helical" evidence="6">
    <location>
        <begin position="218"/>
        <end position="238"/>
    </location>
</feature>
<keyword evidence="4 6" id="KW-0472">Membrane</keyword>
<feature type="transmembrane region" description="Helical" evidence="6">
    <location>
        <begin position="476"/>
        <end position="493"/>
    </location>
</feature>
<keyword evidence="9" id="KW-1185">Reference proteome</keyword>
<keyword evidence="8" id="KW-0436">Ligase</keyword>
<feature type="transmembrane region" description="Helical" evidence="6">
    <location>
        <begin position="131"/>
        <end position="149"/>
    </location>
</feature>
<feature type="transmembrane region" description="Helical" evidence="6">
    <location>
        <begin position="71"/>
        <end position="95"/>
    </location>
</feature>
<evidence type="ECO:0000256" key="6">
    <source>
        <dbReference type="SAM" id="Phobius"/>
    </source>
</evidence>
<dbReference type="GO" id="GO:0016874">
    <property type="term" value="F:ligase activity"/>
    <property type="evidence" value="ECO:0007669"/>
    <property type="project" value="UniProtKB-KW"/>
</dbReference>
<dbReference type="STRING" id="683228.GA0070617_2961"/>
<feature type="transmembrane region" description="Helical" evidence="6">
    <location>
        <begin position="161"/>
        <end position="184"/>
    </location>
</feature>
<protein>
    <submittedName>
        <fullName evidence="8">O-antigen ligase</fullName>
    </submittedName>
</protein>
<organism evidence="8 9">
    <name type="scientific">Micromonospora yangpuensis</name>
    <dbReference type="NCBI Taxonomy" id="683228"/>
    <lineage>
        <taxon>Bacteria</taxon>
        <taxon>Bacillati</taxon>
        <taxon>Actinomycetota</taxon>
        <taxon>Actinomycetes</taxon>
        <taxon>Micromonosporales</taxon>
        <taxon>Micromonosporaceae</taxon>
        <taxon>Micromonospora</taxon>
    </lineage>
</organism>
<feature type="transmembrane region" description="Helical" evidence="6">
    <location>
        <begin position="42"/>
        <end position="64"/>
    </location>
</feature>
<dbReference type="InterPro" id="IPR051533">
    <property type="entry name" value="WaaL-like"/>
</dbReference>
<feature type="transmembrane region" description="Helical" evidence="6">
    <location>
        <begin position="283"/>
        <end position="300"/>
    </location>
</feature>
<evidence type="ECO:0000313" key="8">
    <source>
        <dbReference type="EMBL" id="SCL55445.1"/>
    </source>
</evidence>
<evidence type="ECO:0000259" key="7">
    <source>
        <dbReference type="Pfam" id="PF04932"/>
    </source>
</evidence>
<name>A0A1C6UN47_9ACTN</name>
<evidence type="ECO:0000256" key="3">
    <source>
        <dbReference type="ARBA" id="ARBA00022989"/>
    </source>
</evidence>
<feature type="region of interest" description="Disordered" evidence="5">
    <location>
        <begin position="1"/>
        <end position="34"/>
    </location>
</feature>
<dbReference type="AlphaFoldDB" id="A0A1C6UN47"/>
<evidence type="ECO:0000256" key="1">
    <source>
        <dbReference type="ARBA" id="ARBA00004141"/>
    </source>
</evidence>
<dbReference type="RefSeq" id="WP_091437764.1">
    <property type="nucleotide sequence ID" value="NZ_BMMJ01000005.1"/>
</dbReference>
<dbReference type="Proteomes" id="UP000198937">
    <property type="component" value="Unassembled WGS sequence"/>
</dbReference>
<comment type="subcellular location">
    <subcellularLocation>
        <location evidence="1">Membrane</location>
        <topology evidence="1">Multi-pass membrane protein</topology>
    </subcellularLocation>
</comment>
<feature type="transmembrane region" description="Helical" evidence="6">
    <location>
        <begin position="326"/>
        <end position="344"/>
    </location>
</feature>
<evidence type="ECO:0000256" key="5">
    <source>
        <dbReference type="SAM" id="MobiDB-lite"/>
    </source>
</evidence>
<sequence>MDGRHDGTAVASGRPDAAVGSGRPDAAVGSGRPGRAVGRDPVGWLLTGGAAVLCAAVAVLAGLATGQGNPIGVLLPLVVATGLIVAVLALTRFAAYVLLMLAVRSCVDLFKVSGPTAGRADLGPSARALDLSTILAVLFLLAAGLWLAAQLRQRGRLRGSPLGVALLLVGATSLVSAVGAAQPVPSGLEALRIGTVVVMFVVLEQLMPDLPAVRRVLLAAYASLALALGYTVLMSLLGSPPAEVKGDFTRISGPFSQSTTFGRYLMFMVIFGFGIHRYLSRRLRLGLGVLLALSLVFLLLTNTRSAILGAALGLLVVAVLHRSRALLLALCVVAVTATALLPTVTQRFGQLADSTAVGGGPTGNTLAWRVGYWSEIVSLANRNPVTGIGPNMTKFEADEAKKPHNDFLRAYVETGLAGLLAYLAMMALCVHTGLTALRRAPPGTLGRGIAVGFVGCAVAFVAVSAASNVISNVVTLWYYVAFAAAASAIARGVHLGPTPAPPVPAGRIIG</sequence>
<dbReference type="OrthoDB" id="4862643at2"/>
<keyword evidence="2 6" id="KW-0812">Transmembrane</keyword>
<dbReference type="EMBL" id="FMIA01000002">
    <property type="protein sequence ID" value="SCL55445.1"/>
    <property type="molecule type" value="Genomic_DNA"/>
</dbReference>
<accession>A0A1C6UN47</accession>
<reference evidence="8 9" key="1">
    <citation type="submission" date="2016-06" db="EMBL/GenBank/DDBJ databases">
        <authorList>
            <person name="Kjaerup R.B."/>
            <person name="Dalgaard T.S."/>
            <person name="Juul-Madsen H.R."/>
        </authorList>
    </citation>
    <scope>NUCLEOTIDE SEQUENCE [LARGE SCALE GENOMIC DNA]</scope>
    <source>
        <strain evidence="8 9">DSM 45577</strain>
    </source>
</reference>
<gene>
    <name evidence="8" type="ORF">GA0070617_2961</name>
</gene>
<dbReference type="InterPro" id="IPR007016">
    <property type="entry name" value="O-antigen_ligase-rel_domated"/>
</dbReference>
<feature type="transmembrane region" description="Helical" evidence="6">
    <location>
        <begin position="416"/>
        <end position="437"/>
    </location>
</feature>
<dbReference type="GO" id="GO:0016020">
    <property type="term" value="C:membrane"/>
    <property type="evidence" value="ECO:0007669"/>
    <property type="project" value="UniProtKB-SubCell"/>
</dbReference>
<feature type="transmembrane region" description="Helical" evidence="6">
    <location>
        <begin position="449"/>
        <end position="470"/>
    </location>
</feature>